<organism evidence="2 3">
    <name type="scientific">Trichoderma longibrachiatum ATCC 18648</name>
    <dbReference type="NCBI Taxonomy" id="983965"/>
    <lineage>
        <taxon>Eukaryota</taxon>
        <taxon>Fungi</taxon>
        <taxon>Dikarya</taxon>
        <taxon>Ascomycota</taxon>
        <taxon>Pezizomycotina</taxon>
        <taxon>Sordariomycetes</taxon>
        <taxon>Hypocreomycetidae</taxon>
        <taxon>Hypocreales</taxon>
        <taxon>Hypocreaceae</taxon>
        <taxon>Trichoderma</taxon>
    </lineage>
</organism>
<dbReference type="CDD" id="cd09271">
    <property type="entry name" value="RNase_H2-C"/>
    <property type="match status" value="1"/>
</dbReference>
<dbReference type="Pfam" id="PF08615">
    <property type="entry name" value="RNase_H2_suC"/>
    <property type="match status" value="1"/>
</dbReference>
<dbReference type="AlphaFoldDB" id="A0A2T4CGV8"/>
<feature type="region of interest" description="Disordered" evidence="1">
    <location>
        <begin position="78"/>
        <end position="104"/>
    </location>
</feature>
<dbReference type="PANTHER" id="PTHR47204">
    <property type="entry name" value="OS02G0168900 PROTEIN"/>
    <property type="match status" value="1"/>
</dbReference>
<dbReference type="InterPro" id="IPR013924">
    <property type="entry name" value="RNase_H2_suC"/>
</dbReference>
<reference evidence="2 3" key="1">
    <citation type="submission" date="2016-07" db="EMBL/GenBank/DDBJ databases">
        <title>Multiple horizontal gene transfer events from other fungi enriched the ability of initially mycotrophic Trichoderma (Ascomycota) to feed on dead plant biomass.</title>
        <authorList>
            <consortium name="DOE Joint Genome Institute"/>
            <person name="Aerts A."/>
            <person name="Atanasova L."/>
            <person name="Chenthamara K."/>
            <person name="Zhang J."/>
            <person name="Grujic M."/>
            <person name="Henrissat B."/>
            <person name="Kuo A."/>
            <person name="Salamov A."/>
            <person name="Lipzen A."/>
            <person name="Labutti K."/>
            <person name="Barry K."/>
            <person name="Miao Y."/>
            <person name="Rahimi M.J."/>
            <person name="Shen Q."/>
            <person name="Grigoriev I.V."/>
            <person name="Kubicek C.P."/>
            <person name="Druzhinina I.S."/>
        </authorList>
    </citation>
    <scope>NUCLEOTIDE SEQUENCE [LARGE SCALE GENOMIC DNA]</scope>
    <source>
        <strain evidence="2 3">ATCC 18648</strain>
    </source>
</reference>
<dbReference type="EMBL" id="KZ679127">
    <property type="protein sequence ID" value="PTB80786.1"/>
    <property type="molecule type" value="Genomic_DNA"/>
</dbReference>
<dbReference type="Gene3D" id="2.40.128.680">
    <property type="match status" value="1"/>
</dbReference>
<dbReference type="OrthoDB" id="6222486at2759"/>
<evidence type="ECO:0000313" key="3">
    <source>
        <dbReference type="Proteomes" id="UP000240760"/>
    </source>
</evidence>
<dbReference type="GO" id="GO:0032299">
    <property type="term" value="C:ribonuclease H2 complex"/>
    <property type="evidence" value="ECO:0007669"/>
    <property type="project" value="InterPro"/>
</dbReference>
<gene>
    <name evidence="2" type="ORF">M440DRAFT_1460603</name>
</gene>
<dbReference type="GO" id="GO:0006401">
    <property type="term" value="P:RNA catabolic process"/>
    <property type="evidence" value="ECO:0007669"/>
    <property type="project" value="InterPro"/>
</dbReference>
<name>A0A2T4CGV8_TRILO</name>
<sequence length="163" mass="17935">MSEQPMLEIRTDTAGTGKCVVNLLPCRVQHTGPTGPSSAYWNPSVDDNGIRTAYLRGRRLQGKTASLPADYRGVVLQRKDDETEPAEQPDVVMVGDDGDEESAPKLGTMHVVTEFDKVVVWSHDAVADASSDPYLRSVEEWFKVADSVSCALKQLQRNDGLMR</sequence>
<keyword evidence="3" id="KW-1185">Reference proteome</keyword>
<evidence type="ECO:0000256" key="1">
    <source>
        <dbReference type="SAM" id="MobiDB-lite"/>
    </source>
</evidence>
<dbReference type="PANTHER" id="PTHR47204:SF1">
    <property type="entry name" value="RIBONUCLEASE H2 SUBUNIT C"/>
    <property type="match status" value="1"/>
</dbReference>
<accession>A0A2T4CGV8</accession>
<dbReference type="Proteomes" id="UP000240760">
    <property type="component" value="Unassembled WGS sequence"/>
</dbReference>
<proteinExistence type="predicted"/>
<protein>
    <submittedName>
        <fullName evidence="2">Uncharacterized protein</fullName>
    </submittedName>
</protein>
<evidence type="ECO:0000313" key="2">
    <source>
        <dbReference type="EMBL" id="PTB80786.1"/>
    </source>
</evidence>
<dbReference type="STRING" id="983965.A0A2T4CGV8"/>